<evidence type="ECO:0000256" key="6">
    <source>
        <dbReference type="ARBA" id="ARBA00023180"/>
    </source>
</evidence>
<dbReference type="InterPro" id="IPR013106">
    <property type="entry name" value="Ig_V-set"/>
</dbReference>
<dbReference type="PANTHER" id="PTHR19339:SF2">
    <property type="entry name" value="T CELL RECEPTOR ALPHA VARIABLE 22"/>
    <property type="match status" value="1"/>
</dbReference>
<dbReference type="InterPro" id="IPR013783">
    <property type="entry name" value="Ig-like_fold"/>
</dbReference>
<evidence type="ECO:0000256" key="8">
    <source>
        <dbReference type="ARBA" id="ARBA00043266"/>
    </source>
</evidence>
<dbReference type="GeneTree" id="ENSGT00900000140957"/>
<reference evidence="10" key="1">
    <citation type="submission" date="2019-03" db="UniProtKB">
        <authorList>
            <consortium name="Ensembl"/>
        </authorList>
    </citation>
    <scope>IDENTIFICATION</scope>
</reference>
<evidence type="ECO:0000256" key="4">
    <source>
        <dbReference type="ARBA" id="ARBA00023136"/>
    </source>
</evidence>
<keyword evidence="8" id="KW-0391">Immunity</keyword>
<dbReference type="OMA" id="HHSAYEC"/>
<dbReference type="InterPro" id="IPR051896">
    <property type="entry name" value="TCR_alpha_variable"/>
</dbReference>
<evidence type="ECO:0000256" key="7">
    <source>
        <dbReference type="ARBA" id="ARBA00038651"/>
    </source>
</evidence>
<evidence type="ECO:0000256" key="3">
    <source>
        <dbReference type="ARBA" id="ARBA00022729"/>
    </source>
</evidence>
<evidence type="ECO:0000256" key="1">
    <source>
        <dbReference type="ARBA" id="ARBA00004236"/>
    </source>
</evidence>
<comment type="subcellular location">
    <subcellularLocation>
        <location evidence="1">Cell membrane</location>
    </subcellularLocation>
</comment>
<name>A0A452VKU3_URSMA</name>
<organism evidence="10">
    <name type="scientific">Ursus maritimus</name>
    <name type="common">Polar bear</name>
    <name type="synonym">Thalarctos maritimus</name>
    <dbReference type="NCBI Taxonomy" id="29073"/>
    <lineage>
        <taxon>Eukaryota</taxon>
        <taxon>Metazoa</taxon>
        <taxon>Chordata</taxon>
        <taxon>Craniata</taxon>
        <taxon>Vertebrata</taxon>
        <taxon>Euteleostomi</taxon>
        <taxon>Mammalia</taxon>
        <taxon>Eutheria</taxon>
        <taxon>Laurasiatheria</taxon>
        <taxon>Carnivora</taxon>
        <taxon>Caniformia</taxon>
        <taxon>Ursidae</taxon>
        <taxon>Ursus</taxon>
    </lineage>
</organism>
<dbReference type="AlphaFoldDB" id="A0A452VKU3"/>
<dbReference type="InterPro" id="IPR007110">
    <property type="entry name" value="Ig-like_dom"/>
</dbReference>
<keyword evidence="3" id="KW-0732">Signal</keyword>
<dbReference type="Pfam" id="PF07686">
    <property type="entry name" value="V-set"/>
    <property type="match status" value="1"/>
</dbReference>
<dbReference type="SMART" id="SM00406">
    <property type="entry name" value="IGv"/>
    <property type="match status" value="1"/>
</dbReference>
<evidence type="ECO:0000256" key="5">
    <source>
        <dbReference type="ARBA" id="ARBA00023157"/>
    </source>
</evidence>
<keyword evidence="2" id="KW-1003">Cell membrane</keyword>
<dbReference type="PROSITE" id="PS50835">
    <property type="entry name" value="IG_LIKE"/>
    <property type="match status" value="1"/>
</dbReference>
<keyword evidence="8" id="KW-1279">T cell receptor</keyword>
<feature type="domain" description="Ig-like" evidence="9">
    <location>
        <begin position="72"/>
        <end position="157"/>
    </location>
</feature>
<sequence length="229" mass="24374">MSWSTRQSITKRLLVAEAGTVPDPSRDTHAPGFGEIYLVVKMSWSTRQSITKRLLVTVLGLLCTQVCGVTAAEVEQRPPALSLQEGASSTLQCNFSTTPANVQWYRQDPGGRLSLLFSVPSGTKQHGRLNSTTVAKERRSSLYISSSQTADSATYFCAMEPQCSPGTCSLCTNPPWGLAPPPAAVSSGAHCTAHHSAYECSGHQTLAASPDLGLPSPSSLLNPVSLFLH</sequence>
<dbReference type="SMART" id="SM00409">
    <property type="entry name" value="IG"/>
    <property type="match status" value="1"/>
</dbReference>
<dbReference type="Ensembl" id="ENSUMAT00000040733.1">
    <property type="protein sequence ID" value="ENSUMAP00000034446.1"/>
    <property type="gene ID" value="ENSUMAG00000024789.1"/>
</dbReference>
<dbReference type="InterPro" id="IPR003599">
    <property type="entry name" value="Ig_sub"/>
</dbReference>
<comment type="subunit">
    <text evidence="7">Alpha-beta TR is a heterodimer composed of an alpha and beta chain; disulfide-linked. The alpha-beta TR is associated with the transmembrane signaling CD3 coreceptor proteins to form the TR-CD3 (TcR or TCR). The assembly of alpha-beta TR heterodimers with CD3 occurs in the endoplasmic reticulum where a single alpha-beta TR heterodimer associates with one CD3D-CD3E heterodimer, one CD3G-CD3E heterodimer and one CD247 homodimer forming a stable octameric structure. CD3D-CD3E and CD3G-CD3E heterodimers preferentially associate with TR alpha and TR beta chains, respectively. The association of the CD247 homodimer is the last step of TcR assembly in the endoplasmic reticulum and is required for transport to the cell surface.</text>
</comment>
<dbReference type="InterPro" id="IPR036179">
    <property type="entry name" value="Ig-like_dom_sf"/>
</dbReference>
<dbReference type="Gene3D" id="2.60.40.10">
    <property type="entry name" value="Immunoglobulins"/>
    <property type="match status" value="1"/>
</dbReference>
<dbReference type="GO" id="GO:0042101">
    <property type="term" value="C:T cell receptor complex"/>
    <property type="evidence" value="ECO:0007669"/>
    <property type="project" value="UniProtKB-KW"/>
</dbReference>
<evidence type="ECO:0000259" key="9">
    <source>
        <dbReference type="PROSITE" id="PS50835"/>
    </source>
</evidence>
<dbReference type="PANTHER" id="PTHR19339">
    <property type="entry name" value="T CELL RECEPTOR ALPHA VARIABLE 39"/>
    <property type="match status" value="1"/>
</dbReference>
<keyword evidence="5" id="KW-1015">Disulfide bond</keyword>
<accession>A0A452VKU3</accession>
<proteinExistence type="predicted"/>
<keyword evidence="6" id="KW-0325">Glycoprotein</keyword>
<keyword evidence="4" id="KW-0472">Membrane</keyword>
<dbReference type="SUPFAM" id="SSF48726">
    <property type="entry name" value="Immunoglobulin"/>
    <property type="match status" value="1"/>
</dbReference>
<evidence type="ECO:0000256" key="2">
    <source>
        <dbReference type="ARBA" id="ARBA00022475"/>
    </source>
</evidence>
<protein>
    <recommendedName>
        <fullName evidence="9">Ig-like domain-containing protein</fullName>
    </recommendedName>
</protein>
<evidence type="ECO:0000313" key="10">
    <source>
        <dbReference type="Ensembl" id="ENSUMAP00000034446"/>
    </source>
</evidence>
<keyword evidence="8" id="KW-1064">Adaptive immunity</keyword>